<keyword evidence="2" id="KW-0768">Sushi</keyword>
<dbReference type="GO" id="GO:0016020">
    <property type="term" value="C:membrane"/>
    <property type="evidence" value="ECO:0007669"/>
    <property type="project" value="InterPro"/>
</dbReference>
<evidence type="ECO:0000313" key="8">
    <source>
        <dbReference type="EMBL" id="JAI21055.1"/>
    </source>
</evidence>
<evidence type="ECO:0000259" key="5">
    <source>
        <dbReference type="PROSITE" id="PS50060"/>
    </source>
</evidence>
<proteinExistence type="predicted"/>
<gene>
    <name evidence="8" type="primary">Mdga1_2</name>
    <name evidence="8" type="ORF">c1_g1_i3</name>
</gene>
<dbReference type="PROSITE" id="PS50060">
    <property type="entry name" value="MAM_2"/>
    <property type="match status" value="1"/>
</dbReference>
<feature type="region of interest" description="Disordered" evidence="3">
    <location>
        <begin position="602"/>
        <end position="631"/>
    </location>
</feature>
<feature type="region of interest" description="Disordered" evidence="3">
    <location>
        <begin position="686"/>
        <end position="744"/>
    </location>
</feature>
<dbReference type="Pfam" id="PF00629">
    <property type="entry name" value="MAM"/>
    <property type="match status" value="1"/>
</dbReference>
<dbReference type="InterPro" id="IPR013320">
    <property type="entry name" value="ConA-like_dom_sf"/>
</dbReference>
<dbReference type="SUPFAM" id="SSF90188">
    <property type="entry name" value="Somatomedin B domain"/>
    <property type="match status" value="1"/>
</dbReference>
<dbReference type="Pfam" id="PF01033">
    <property type="entry name" value="Somatomedin_B"/>
    <property type="match status" value="1"/>
</dbReference>
<dbReference type="EMBL" id="GDHF01031259">
    <property type="protein sequence ID" value="JAI21055.1"/>
    <property type="molecule type" value="Transcribed_RNA"/>
</dbReference>
<keyword evidence="4" id="KW-1133">Transmembrane helix</keyword>
<evidence type="ECO:0000256" key="4">
    <source>
        <dbReference type="SAM" id="Phobius"/>
    </source>
</evidence>
<dbReference type="Gene3D" id="2.60.120.200">
    <property type="match status" value="1"/>
</dbReference>
<dbReference type="SMART" id="SM00032">
    <property type="entry name" value="CCP"/>
    <property type="match status" value="2"/>
</dbReference>
<name>A0A0K8U406_BACLA</name>
<dbReference type="CDD" id="cd06263">
    <property type="entry name" value="MAM"/>
    <property type="match status" value="1"/>
</dbReference>
<dbReference type="PROSITE" id="PS50923">
    <property type="entry name" value="SUSHI"/>
    <property type="match status" value="2"/>
</dbReference>
<keyword evidence="4" id="KW-0472">Membrane</keyword>
<dbReference type="Gene3D" id="4.10.410.20">
    <property type="match status" value="1"/>
</dbReference>
<sequence>MPRLQSVKRITHLQLIFICCLIFYWMHNVSAAIRRVPDRSRIPCENPEPLPNGFSALRRRNMMLLHYCNYGFKLFGDRRTTCNRGKWVGNRPICASNVCHSPTKNPENGRIQYVDQYHIGVYCSEGYELAGNRYAYCNGTDWDRPLGYCRRRPGGVSHECDFEPDDMCGWVTDIADGFQWKRTMATNVFISFHTGPRHDHTTMQASGGHYMLMESFGATSTPAALTSPIYERAISLKTACCFQFYYYMYGAGVGNLRVYIKPLTKMLSEVIDDKETYLKFTKSGNQNNNWNEAHFSIDEQEDDFQIVFVADGAKNHLSDIAIDDVKIMFGTECKALDNHDDEPDDSAEYEPTTTEQSLYDTLSCVSRCGTETNSGIMHNATHLIGLCSCHDSCIADDDCCPDYTKVCLDAPPKSSTVNIPETTTTTVISDTKSTTTTLKEIIITKPTTTSSTTATTTTTTTTTTKKPTTTTKKPTTTTTSTTTLPPTTSTTRKPISIAKNTTTTTTTTTTFKPTTTSTRKPIITSSTTPKPKPTTTKRATPSTTTTTTTTTTTIRTIPTTITSSTKRSTTSTTALPATQPYTLHTQPILSVTTVASINRKTAAGETKKLPTKNQTQTKANTHTWEWHPKPESNPRETLVLLFIFGMLLIAIATAVVYRQKDAIKAIWLRKNENESGAEDSNSIMANFATDDTPRNGGNTAGGSTAGNHIKLSFRGLKKGKSDKRGRSDEEPLFSENQSDGIPLL</sequence>
<feature type="domain" description="SMB" evidence="7">
    <location>
        <begin position="360"/>
        <end position="411"/>
    </location>
</feature>
<dbReference type="AlphaFoldDB" id="A0A0K8U406"/>
<dbReference type="PANTHER" id="PTHR23282">
    <property type="entry name" value="APICAL ENDOSOMAL GLYCOPROTEIN PRECURSOR"/>
    <property type="match status" value="1"/>
</dbReference>
<evidence type="ECO:0000256" key="2">
    <source>
        <dbReference type="PROSITE-ProRule" id="PRU00302"/>
    </source>
</evidence>
<dbReference type="InterPro" id="IPR000998">
    <property type="entry name" value="MAM_dom"/>
</dbReference>
<keyword evidence="1" id="KW-1015">Disulfide bond</keyword>
<dbReference type="Gene3D" id="2.10.70.10">
    <property type="entry name" value="Complement Module, domain 1"/>
    <property type="match status" value="2"/>
</dbReference>
<comment type="caution">
    <text evidence="2">Lacks conserved residue(s) required for the propagation of feature annotation.</text>
</comment>
<dbReference type="InterPro" id="IPR036024">
    <property type="entry name" value="Somatomedin_B-like_dom_sf"/>
</dbReference>
<dbReference type="InterPro" id="IPR001212">
    <property type="entry name" value="Somatomedin_B_dom"/>
</dbReference>
<dbReference type="PANTHER" id="PTHR23282:SF146">
    <property type="entry name" value="RT07201P-RELATED"/>
    <property type="match status" value="1"/>
</dbReference>
<feature type="region of interest" description="Disordered" evidence="3">
    <location>
        <begin position="449"/>
        <end position="493"/>
    </location>
</feature>
<dbReference type="PROSITE" id="PS50958">
    <property type="entry name" value="SMB_2"/>
    <property type="match status" value="1"/>
</dbReference>
<protein>
    <submittedName>
        <fullName evidence="8">MAM domain-containing glycosylphosphatidylinositol anchor protein 1</fullName>
    </submittedName>
</protein>
<dbReference type="SMART" id="SM00137">
    <property type="entry name" value="MAM"/>
    <property type="match status" value="1"/>
</dbReference>
<feature type="domain" description="Sushi" evidence="6">
    <location>
        <begin position="97"/>
        <end position="151"/>
    </location>
</feature>
<feature type="compositionally biased region" description="Polar residues" evidence="3">
    <location>
        <begin position="611"/>
        <end position="623"/>
    </location>
</feature>
<dbReference type="SUPFAM" id="SSF49899">
    <property type="entry name" value="Concanavalin A-like lectins/glucanases"/>
    <property type="match status" value="1"/>
</dbReference>
<dbReference type="InterPro" id="IPR035976">
    <property type="entry name" value="Sushi/SCR/CCP_sf"/>
</dbReference>
<dbReference type="PROSITE" id="PS00524">
    <property type="entry name" value="SMB_1"/>
    <property type="match status" value="1"/>
</dbReference>
<evidence type="ECO:0000256" key="1">
    <source>
        <dbReference type="ARBA" id="ARBA00023157"/>
    </source>
</evidence>
<evidence type="ECO:0000256" key="3">
    <source>
        <dbReference type="SAM" id="MobiDB-lite"/>
    </source>
</evidence>
<dbReference type="CDD" id="cd00033">
    <property type="entry name" value="CCP"/>
    <property type="match status" value="2"/>
</dbReference>
<feature type="compositionally biased region" description="Low complexity" evidence="3">
    <location>
        <begin position="449"/>
        <end position="491"/>
    </location>
</feature>
<dbReference type="InterPro" id="IPR000436">
    <property type="entry name" value="Sushi_SCR_CCP_dom"/>
</dbReference>
<feature type="domain" description="MAM" evidence="5">
    <location>
        <begin position="158"/>
        <end position="335"/>
    </location>
</feature>
<dbReference type="InterPro" id="IPR051560">
    <property type="entry name" value="MAM_domain-containing"/>
</dbReference>
<dbReference type="SMART" id="SM00201">
    <property type="entry name" value="SO"/>
    <property type="match status" value="1"/>
</dbReference>
<dbReference type="OrthoDB" id="6107927at2759"/>
<feature type="transmembrane region" description="Helical" evidence="4">
    <location>
        <begin position="638"/>
        <end position="657"/>
    </location>
</feature>
<feature type="domain" description="Sushi" evidence="6">
    <location>
        <begin position="42"/>
        <end position="96"/>
    </location>
</feature>
<organism evidence="8">
    <name type="scientific">Bactrocera latifrons</name>
    <name type="common">Malaysian fruit fly</name>
    <name type="synonym">Chaetodacus latifrons</name>
    <dbReference type="NCBI Taxonomy" id="174628"/>
    <lineage>
        <taxon>Eukaryota</taxon>
        <taxon>Metazoa</taxon>
        <taxon>Ecdysozoa</taxon>
        <taxon>Arthropoda</taxon>
        <taxon>Hexapoda</taxon>
        <taxon>Insecta</taxon>
        <taxon>Pterygota</taxon>
        <taxon>Neoptera</taxon>
        <taxon>Endopterygota</taxon>
        <taxon>Diptera</taxon>
        <taxon>Brachycera</taxon>
        <taxon>Muscomorpha</taxon>
        <taxon>Tephritoidea</taxon>
        <taxon>Tephritidae</taxon>
        <taxon>Bactrocera</taxon>
        <taxon>Bactrocera</taxon>
    </lineage>
</organism>
<evidence type="ECO:0000259" key="7">
    <source>
        <dbReference type="PROSITE" id="PS50958"/>
    </source>
</evidence>
<accession>A0A0K8U406</accession>
<keyword evidence="4" id="KW-0812">Transmembrane</keyword>
<dbReference type="SUPFAM" id="SSF57535">
    <property type="entry name" value="Complement control module/SCR domain"/>
    <property type="match status" value="2"/>
</dbReference>
<reference evidence="8" key="1">
    <citation type="submission" date="2015-06" db="EMBL/GenBank/DDBJ databases">
        <authorList>
            <person name="Hoefler B.C."/>
            <person name="Straight P.D."/>
        </authorList>
    </citation>
    <scope>NUCLEOTIDE SEQUENCE</scope>
</reference>
<feature type="region of interest" description="Disordered" evidence="3">
    <location>
        <begin position="505"/>
        <end position="550"/>
    </location>
</feature>
<evidence type="ECO:0000259" key="6">
    <source>
        <dbReference type="PROSITE" id="PS50923"/>
    </source>
</evidence>
<feature type="compositionally biased region" description="Polar residues" evidence="3">
    <location>
        <begin position="734"/>
        <end position="744"/>
    </location>
</feature>